<accession>A0A9W6BBY6</accession>
<dbReference type="PROSITE" id="PS50086">
    <property type="entry name" value="TBC_RABGAP"/>
    <property type="match status" value="1"/>
</dbReference>
<sequence length="346" mass="38642">MDSSPHDMYGFPITYQGPHQALDYQRAQNLYATQEKAWAKYAAEKRLPKSGYKLKKLIRSGIPPKLRSWVWFEVSGAKQLQSSQAGTAYYANLVRAASLSKAASQVELDLPRTFPSHPYLSCAETGQAAMRRILTSYSLHNPLVGYCQGLNFIVGVILLAVERDEERTFWLLAALVENICYQGSFGHNLSGCHVEMKTLQELVDAKMPRLGAHMKALGCDMSLIATNWFLTLYCVSMPAESACRVLDSLFYEGAKILFRVALALLKTLEPKLLQFDNPGELMKWVKDYVGGILHVGPLMEVAFDGIGKLSLKKVDAVRKDKAVEVQAFMEQRRQQRSQHSPGSSAT</sequence>
<name>A0A9W6BBY6_9CHLO</name>
<dbReference type="PANTHER" id="PTHR47219:SF20">
    <property type="entry name" value="TBC1 DOMAIN FAMILY MEMBER 2B"/>
    <property type="match status" value="1"/>
</dbReference>
<dbReference type="SUPFAM" id="SSF47923">
    <property type="entry name" value="Ypt/Rab-GAP domain of gyp1p"/>
    <property type="match status" value="2"/>
</dbReference>
<dbReference type="InterPro" id="IPR000195">
    <property type="entry name" value="Rab-GAP-TBC_dom"/>
</dbReference>
<reference evidence="2 3" key="1">
    <citation type="journal article" date="2023" name="Commun. Biol.">
        <title>Reorganization of the ancestral sex-determining regions during the evolution of trioecy in Pleodorina starrii.</title>
        <authorList>
            <person name="Takahashi K."/>
            <person name="Suzuki S."/>
            <person name="Kawai-Toyooka H."/>
            <person name="Yamamoto K."/>
            <person name="Hamaji T."/>
            <person name="Ootsuki R."/>
            <person name="Yamaguchi H."/>
            <person name="Kawachi M."/>
            <person name="Higashiyama T."/>
            <person name="Nozaki H."/>
        </authorList>
    </citation>
    <scope>NUCLEOTIDE SEQUENCE [LARGE SCALE GENOMIC DNA]</scope>
    <source>
        <strain evidence="2 3">NIES-4479</strain>
    </source>
</reference>
<dbReference type="Proteomes" id="UP001165080">
    <property type="component" value="Unassembled WGS sequence"/>
</dbReference>
<dbReference type="SMART" id="SM00164">
    <property type="entry name" value="TBC"/>
    <property type="match status" value="1"/>
</dbReference>
<protein>
    <recommendedName>
        <fullName evidence="1">Rab-GAP TBC domain-containing protein</fullName>
    </recommendedName>
</protein>
<feature type="domain" description="Rab-GAP TBC" evidence="1">
    <location>
        <begin position="61"/>
        <end position="253"/>
    </location>
</feature>
<dbReference type="FunFam" id="1.10.8.270:FF:000016">
    <property type="entry name" value="TBC1 domain family member 2A"/>
    <property type="match status" value="1"/>
</dbReference>
<dbReference type="InterPro" id="IPR035969">
    <property type="entry name" value="Rab-GAP_TBC_sf"/>
</dbReference>
<dbReference type="Pfam" id="PF00566">
    <property type="entry name" value="RabGAP-TBC"/>
    <property type="match status" value="1"/>
</dbReference>
<comment type="caution">
    <text evidence="2">The sequence shown here is derived from an EMBL/GenBank/DDBJ whole genome shotgun (WGS) entry which is preliminary data.</text>
</comment>
<evidence type="ECO:0000259" key="1">
    <source>
        <dbReference type="PROSITE" id="PS50086"/>
    </source>
</evidence>
<dbReference type="Gene3D" id="1.10.8.270">
    <property type="entry name" value="putative rabgap domain of human tbc1 domain family member 14 like domains"/>
    <property type="match status" value="1"/>
</dbReference>
<dbReference type="InterPro" id="IPR050302">
    <property type="entry name" value="Rab_GAP_TBC_domain"/>
</dbReference>
<evidence type="ECO:0000313" key="2">
    <source>
        <dbReference type="EMBL" id="GLC48938.1"/>
    </source>
</evidence>
<dbReference type="AlphaFoldDB" id="A0A9W6BBY6"/>
<keyword evidence="3" id="KW-1185">Reference proteome</keyword>
<dbReference type="OrthoDB" id="294251at2759"/>
<gene>
    <name evidence="2" type="primary">PLEST005953</name>
    <name evidence="2" type="ORF">PLESTB_000165100</name>
</gene>
<organism evidence="2 3">
    <name type="scientific">Pleodorina starrii</name>
    <dbReference type="NCBI Taxonomy" id="330485"/>
    <lineage>
        <taxon>Eukaryota</taxon>
        <taxon>Viridiplantae</taxon>
        <taxon>Chlorophyta</taxon>
        <taxon>core chlorophytes</taxon>
        <taxon>Chlorophyceae</taxon>
        <taxon>CS clade</taxon>
        <taxon>Chlamydomonadales</taxon>
        <taxon>Volvocaceae</taxon>
        <taxon>Pleodorina</taxon>
    </lineage>
</organism>
<dbReference type="PANTHER" id="PTHR47219">
    <property type="entry name" value="RAB GTPASE-ACTIVATING PROTEIN 1-LIKE"/>
    <property type="match status" value="1"/>
</dbReference>
<evidence type="ECO:0000313" key="3">
    <source>
        <dbReference type="Proteomes" id="UP001165080"/>
    </source>
</evidence>
<dbReference type="GO" id="GO:0005096">
    <property type="term" value="F:GTPase activator activity"/>
    <property type="evidence" value="ECO:0007669"/>
    <property type="project" value="TreeGrafter"/>
</dbReference>
<proteinExistence type="predicted"/>
<dbReference type="GO" id="GO:0031267">
    <property type="term" value="F:small GTPase binding"/>
    <property type="evidence" value="ECO:0007669"/>
    <property type="project" value="TreeGrafter"/>
</dbReference>
<dbReference type="EMBL" id="BRXU01000002">
    <property type="protein sequence ID" value="GLC48938.1"/>
    <property type="molecule type" value="Genomic_DNA"/>
</dbReference>
<dbReference type="Gene3D" id="1.10.472.80">
    <property type="entry name" value="Ypt/Rab-GAP domain of gyp1p, domain 3"/>
    <property type="match status" value="1"/>
</dbReference>